<protein>
    <submittedName>
        <fullName evidence="2">Uncharacterized protein</fullName>
    </submittedName>
</protein>
<name>B5VQQ4_YEAS6</name>
<dbReference type="AlphaFoldDB" id="B5VQQ4"/>
<feature type="compositionally biased region" description="Basic and acidic residues" evidence="1">
    <location>
        <begin position="1"/>
        <end position="10"/>
    </location>
</feature>
<dbReference type="Proteomes" id="UP000008988">
    <property type="component" value="Unassembled WGS sequence"/>
</dbReference>
<sequence length="48" mass="5686">MKNEEKFEKISKKKIVSSSQQPIENNTTERYCNLIVPSIYTPNKHEFL</sequence>
<evidence type="ECO:0000313" key="3">
    <source>
        <dbReference type="Proteomes" id="UP000008988"/>
    </source>
</evidence>
<evidence type="ECO:0000256" key="1">
    <source>
        <dbReference type="SAM" id="MobiDB-lite"/>
    </source>
</evidence>
<evidence type="ECO:0000313" key="2">
    <source>
        <dbReference type="EMBL" id="EDZ69743.1"/>
    </source>
</evidence>
<feature type="region of interest" description="Disordered" evidence="1">
    <location>
        <begin position="1"/>
        <end position="22"/>
    </location>
</feature>
<accession>B5VQQ4</accession>
<dbReference type="EMBL" id="ABSV01001990">
    <property type="protein sequence ID" value="EDZ69743.1"/>
    <property type="molecule type" value="Genomic_DNA"/>
</dbReference>
<organism evidence="2 3">
    <name type="scientific">Saccharomyces cerevisiae (strain AWRI1631)</name>
    <name type="common">Baker's yeast</name>
    <dbReference type="NCBI Taxonomy" id="545124"/>
    <lineage>
        <taxon>Eukaryota</taxon>
        <taxon>Fungi</taxon>
        <taxon>Dikarya</taxon>
        <taxon>Ascomycota</taxon>
        <taxon>Saccharomycotina</taxon>
        <taxon>Saccharomycetes</taxon>
        <taxon>Saccharomycetales</taxon>
        <taxon>Saccharomycetaceae</taxon>
        <taxon>Saccharomyces</taxon>
    </lineage>
</organism>
<gene>
    <name evidence="2" type="ORF">AWRI1631_141780</name>
</gene>
<reference evidence="2 3" key="1">
    <citation type="journal article" date="2008" name="FEMS Yeast Res.">
        <title>Comparative genome analysis of a Saccharomyces cerevisiae wine strain.</title>
        <authorList>
            <person name="Borneman A.R."/>
            <person name="Forgan A.H."/>
            <person name="Pretorius I.S."/>
            <person name="Chambers P.J."/>
        </authorList>
    </citation>
    <scope>NUCLEOTIDE SEQUENCE [LARGE SCALE GENOMIC DNA]</scope>
    <source>
        <strain evidence="2 3">AWRI1631</strain>
    </source>
</reference>
<comment type="caution">
    <text evidence="2">The sequence shown here is derived from an EMBL/GenBank/DDBJ whole genome shotgun (WGS) entry which is preliminary data.</text>
</comment>
<proteinExistence type="predicted"/>